<evidence type="ECO:0000313" key="3">
    <source>
        <dbReference type="Proteomes" id="UP000321051"/>
    </source>
</evidence>
<keyword evidence="1" id="KW-1133">Transmembrane helix</keyword>
<dbReference type="EMBL" id="BJUN01000013">
    <property type="protein sequence ID" value="GEK59387.1"/>
    <property type="molecule type" value="Genomic_DNA"/>
</dbReference>
<protein>
    <submittedName>
        <fullName evidence="2">Uncharacterized protein</fullName>
    </submittedName>
</protein>
<keyword evidence="1" id="KW-0472">Membrane</keyword>
<name>A0A510YAG8_MARHA</name>
<keyword evidence="3" id="KW-1185">Reference proteome</keyword>
<proteinExistence type="predicted"/>
<accession>A0A510YAG8</accession>
<dbReference type="Proteomes" id="UP000321051">
    <property type="component" value="Unassembled WGS sequence"/>
</dbReference>
<dbReference type="RefSeq" id="WP_094907949.1">
    <property type="nucleotide sequence ID" value="NZ_BJUN01000013.1"/>
</dbReference>
<dbReference type="AlphaFoldDB" id="A0A510YAG8"/>
<dbReference type="STRING" id="1371.GCA_900166605_03141"/>
<gene>
    <name evidence="2" type="ORF">MHA01_22920</name>
</gene>
<organism evidence="2 3">
    <name type="scientific">Marinococcus halophilus</name>
    <dbReference type="NCBI Taxonomy" id="1371"/>
    <lineage>
        <taxon>Bacteria</taxon>
        <taxon>Bacillati</taxon>
        <taxon>Bacillota</taxon>
        <taxon>Bacilli</taxon>
        <taxon>Bacillales</taxon>
        <taxon>Bacillaceae</taxon>
        <taxon>Marinococcus</taxon>
    </lineage>
</organism>
<reference evidence="2 3" key="1">
    <citation type="submission" date="2019-07" db="EMBL/GenBank/DDBJ databases">
        <title>Whole genome shotgun sequence of Marinococcus halophilus NBRC 102359.</title>
        <authorList>
            <person name="Hosoyama A."/>
            <person name="Uohara A."/>
            <person name="Ohji S."/>
            <person name="Ichikawa N."/>
        </authorList>
    </citation>
    <scope>NUCLEOTIDE SEQUENCE [LARGE SCALE GENOMIC DNA]</scope>
    <source>
        <strain evidence="2 3">NBRC 102359</strain>
    </source>
</reference>
<keyword evidence="1" id="KW-0812">Transmembrane</keyword>
<feature type="transmembrane region" description="Helical" evidence="1">
    <location>
        <begin position="24"/>
        <end position="47"/>
    </location>
</feature>
<evidence type="ECO:0000313" key="2">
    <source>
        <dbReference type="EMBL" id="GEK59387.1"/>
    </source>
</evidence>
<evidence type="ECO:0000256" key="1">
    <source>
        <dbReference type="SAM" id="Phobius"/>
    </source>
</evidence>
<comment type="caution">
    <text evidence="2">The sequence shown here is derived from an EMBL/GenBank/DDBJ whole genome shotgun (WGS) entry which is preliminary data.</text>
</comment>
<sequence>MDSRSEPFFPTIQPKRNSALREGFILPSTIFFLLFVFLFMILAAGLLKLQLLQQNEEFGSQDVKWMIRNAENIYIEAPSEAGLLSMPEGSVEWEESRHGETKFTARHRMGFSKQVVYPTEWKSSIYEARSRTEHK</sequence>